<evidence type="ECO:0000313" key="2">
    <source>
        <dbReference type="Proteomes" id="UP000003963"/>
    </source>
</evidence>
<dbReference type="RefSeq" id="WP_009716599.1">
    <property type="nucleotide sequence ID" value="NZ_GG657754.1"/>
</dbReference>
<protein>
    <submittedName>
        <fullName evidence="1">Uncharacterized protein</fullName>
    </submittedName>
</protein>
<gene>
    <name evidence="1" type="ORF">SSOG_04508</name>
</gene>
<dbReference type="Proteomes" id="UP000003963">
    <property type="component" value="Unassembled WGS sequence"/>
</dbReference>
<evidence type="ECO:0000313" key="1">
    <source>
        <dbReference type="EMBL" id="EFL24794.1"/>
    </source>
</evidence>
<proteinExistence type="predicted"/>
<accession>D9W8V6</accession>
<name>D9W8V6_9ACTN</name>
<reference evidence="1 2" key="1">
    <citation type="submission" date="2009-02" db="EMBL/GenBank/DDBJ databases">
        <title>Annotation of Streptomyces hygroscopicus strain ATCC 53653.</title>
        <authorList>
            <consortium name="The Broad Institute Genome Sequencing Platform"/>
            <consortium name="Broad Institute Microbial Sequencing Center"/>
            <person name="Fischbach M."/>
            <person name="Godfrey P."/>
            <person name="Ward D."/>
            <person name="Young S."/>
            <person name="Zeng Q."/>
            <person name="Koehrsen M."/>
            <person name="Alvarado L."/>
            <person name="Berlin A.M."/>
            <person name="Bochicchio J."/>
            <person name="Borenstein D."/>
            <person name="Chapman S.B."/>
            <person name="Chen Z."/>
            <person name="Engels R."/>
            <person name="Freedman E."/>
            <person name="Gellesch M."/>
            <person name="Goldberg J."/>
            <person name="Griggs A."/>
            <person name="Gujja S."/>
            <person name="Heilman E.R."/>
            <person name="Heiman D.I."/>
            <person name="Hepburn T.A."/>
            <person name="Howarth C."/>
            <person name="Jen D."/>
            <person name="Larson L."/>
            <person name="Lewis B."/>
            <person name="Mehta T."/>
            <person name="Park D."/>
            <person name="Pearson M."/>
            <person name="Richards J."/>
            <person name="Roberts A."/>
            <person name="Saif S."/>
            <person name="Shea T.D."/>
            <person name="Shenoy N."/>
            <person name="Sisk P."/>
            <person name="Stolte C."/>
            <person name="Sykes S.N."/>
            <person name="Thomson T."/>
            <person name="Walk T."/>
            <person name="White J."/>
            <person name="Yandava C."/>
            <person name="Straight P."/>
            <person name="Clardy J."/>
            <person name="Hung D."/>
            <person name="Kolter R."/>
            <person name="Mekalanos J."/>
            <person name="Walker S."/>
            <person name="Walsh C.T."/>
            <person name="Wieland-Brown L.C."/>
            <person name="Haas B."/>
            <person name="Nusbaum C."/>
            <person name="Birren B."/>
        </authorList>
    </citation>
    <scope>NUCLEOTIDE SEQUENCE [LARGE SCALE GENOMIC DNA]</scope>
    <source>
        <strain evidence="1 2">ATCC 53653</strain>
    </source>
</reference>
<keyword evidence="2" id="KW-1185">Reference proteome</keyword>
<dbReference type="OrthoDB" id="4314060at2"/>
<sequence length="175" mass="18933">MQQQVRGQAEAEHGHWLRQQRLAAYEGFMAAFDSFARTATSSRQACEARRARVDRSRSARRADLVQCVLSAAEVDAIGDQVRALGEQAARISVVGPVSVGECAARLTTSAGVEHARYASQRQRAVDESMSLDDLVQAVETLPGEGEVSAQVEENRQFLAAVRQVLNSPPALDPTA</sequence>
<dbReference type="HOGENOM" id="CLU_1531705_0_0_11"/>
<dbReference type="EMBL" id="GG657754">
    <property type="protein sequence ID" value="EFL24794.1"/>
    <property type="molecule type" value="Genomic_DNA"/>
</dbReference>
<dbReference type="AlphaFoldDB" id="D9W8V6"/>
<organism evidence="1 2">
    <name type="scientific">Streptomyces himastatinicus ATCC 53653</name>
    <dbReference type="NCBI Taxonomy" id="457427"/>
    <lineage>
        <taxon>Bacteria</taxon>
        <taxon>Bacillati</taxon>
        <taxon>Actinomycetota</taxon>
        <taxon>Actinomycetes</taxon>
        <taxon>Kitasatosporales</taxon>
        <taxon>Streptomycetaceae</taxon>
        <taxon>Streptomyces</taxon>
        <taxon>Streptomyces violaceusniger group</taxon>
    </lineage>
</organism>